<dbReference type="RefSeq" id="WP_083520604.1">
    <property type="nucleotide sequence ID" value="NZ_DALZSI010000005.1"/>
</dbReference>
<dbReference type="GO" id="GO:0009103">
    <property type="term" value="P:lipopolysaccharide biosynthetic process"/>
    <property type="evidence" value="ECO:0007669"/>
    <property type="project" value="TreeGrafter"/>
</dbReference>
<dbReference type="GO" id="GO:0016757">
    <property type="term" value="F:glycosyltransferase activity"/>
    <property type="evidence" value="ECO:0007669"/>
    <property type="project" value="InterPro"/>
</dbReference>
<name>A0A2A7UPJ6_COMTR</name>
<protein>
    <recommendedName>
        <fullName evidence="2">Glycosyl transferase family 1 domain-containing protein</fullName>
    </recommendedName>
</protein>
<keyword evidence="4" id="KW-1185">Reference proteome</keyword>
<dbReference type="InterPro" id="IPR001296">
    <property type="entry name" value="Glyco_trans_1"/>
</dbReference>
<gene>
    <name evidence="3" type="ORF">CRM82_00225</name>
</gene>
<evidence type="ECO:0000313" key="3">
    <source>
        <dbReference type="EMBL" id="PEH87245.1"/>
    </source>
</evidence>
<keyword evidence="1" id="KW-0808">Transferase</keyword>
<dbReference type="GeneID" id="80803158"/>
<dbReference type="Pfam" id="PF00534">
    <property type="entry name" value="Glycos_transf_1"/>
    <property type="match status" value="1"/>
</dbReference>
<reference evidence="4" key="1">
    <citation type="submission" date="2017-09" db="EMBL/GenBank/DDBJ databases">
        <title>FDA dAtabase for Regulatory Grade micrObial Sequences (FDA-ARGOS): Supporting development and validation of Infectious Disease Dx tests.</title>
        <authorList>
            <person name="Minogue T."/>
            <person name="Wolcott M."/>
            <person name="Wasieloski L."/>
            <person name="Aguilar W."/>
            <person name="Moore D."/>
            <person name="Tallon L."/>
            <person name="Sadzewicz L."/>
            <person name="Ott S."/>
            <person name="Zhao X."/>
            <person name="Nagaraj S."/>
            <person name="Vavikolanu K."/>
            <person name="Aluvathingal J."/>
            <person name="Nadendla S."/>
            <person name="Sichtig H."/>
        </authorList>
    </citation>
    <scope>NUCLEOTIDE SEQUENCE [LARGE SCALE GENOMIC DNA]</scope>
    <source>
        <strain evidence="4">FDAARGOS_394</strain>
    </source>
</reference>
<feature type="domain" description="Glycosyl transferase family 1" evidence="2">
    <location>
        <begin position="193"/>
        <end position="345"/>
    </location>
</feature>
<evidence type="ECO:0000256" key="1">
    <source>
        <dbReference type="ARBA" id="ARBA00022679"/>
    </source>
</evidence>
<dbReference type="Gene3D" id="3.40.50.2000">
    <property type="entry name" value="Glycogen Phosphorylase B"/>
    <property type="match status" value="1"/>
</dbReference>
<sequence length="367" mass="42612">MQSSAKKMKRKHLVISAVNLVEGGTLTVLRDCLASARRDLSADWDITAIVHKSDLIGIEGINYIERPEIKKSWFRRILFEYVESKKIAEDINPDYWLAMHDMSPRVGNVRQSVYCHNAMCFYSMSWKEMFYEPKLILFSWLYGLFYRINIHSNECVIVQQEWVRNEFFAKFNLKRIVVAHPLHENKSNVLLKKSGVRFFYPSFPRAFKNFETLLSAWEIIEKTDALDLHLTVTLNGNENRYSRHLVKKFQHLQSVDFVGIIPKSEMQEKYKNVDCVIFPSLLETWGLPLSEAKEHGLAIIAADLPYAHEAIGSYDAASFYSAKNANELAEKIIAFSKGELHFEKIISKDAQQPFKNNWKDLLSYIVN</sequence>
<evidence type="ECO:0000259" key="2">
    <source>
        <dbReference type="Pfam" id="PF00534"/>
    </source>
</evidence>
<dbReference type="STRING" id="1219032.GCA_001515545_03595"/>
<dbReference type="AlphaFoldDB" id="A0A2A7UPJ6"/>
<dbReference type="SUPFAM" id="SSF53756">
    <property type="entry name" value="UDP-Glycosyltransferase/glycogen phosphorylase"/>
    <property type="match status" value="1"/>
</dbReference>
<accession>A0A2A7UPJ6</accession>
<evidence type="ECO:0000313" key="4">
    <source>
        <dbReference type="Proteomes" id="UP000220246"/>
    </source>
</evidence>
<dbReference type="Proteomes" id="UP000220246">
    <property type="component" value="Unassembled WGS sequence"/>
</dbReference>
<dbReference type="EMBL" id="PDEA01000001">
    <property type="protein sequence ID" value="PEH87245.1"/>
    <property type="molecule type" value="Genomic_DNA"/>
</dbReference>
<dbReference type="OrthoDB" id="433681at2"/>
<dbReference type="PANTHER" id="PTHR46401:SF2">
    <property type="entry name" value="GLYCOSYLTRANSFERASE WBBK-RELATED"/>
    <property type="match status" value="1"/>
</dbReference>
<organism evidence="3 4">
    <name type="scientific">Comamonas terrigena</name>
    <dbReference type="NCBI Taxonomy" id="32013"/>
    <lineage>
        <taxon>Bacteria</taxon>
        <taxon>Pseudomonadati</taxon>
        <taxon>Pseudomonadota</taxon>
        <taxon>Betaproteobacteria</taxon>
        <taxon>Burkholderiales</taxon>
        <taxon>Comamonadaceae</taxon>
        <taxon>Comamonas</taxon>
    </lineage>
</organism>
<comment type="caution">
    <text evidence="3">The sequence shown here is derived from an EMBL/GenBank/DDBJ whole genome shotgun (WGS) entry which is preliminary data.</text>
</comment>
<proteinExistence type="predicted"/>
<dbReference type="PANTHER" id="PTHR46401">
    <property type="entry name" value="GLYCOSYLTRANSFERASE WBBK-RELATED"/>
    <property type="match status" value="1"/>
</dbReference>